<dbReference type="PANTHER" id="PTHR38430:SF1">
    <property type="entry name" value="PROTEIN-ARGININE KINASE ACTIVATOR PROTEIN"/>
    <property type="match status" value="1"/>
</dbReference>
<dbReference type="InterPro" id="IPR001943">
    <property type="entry name" value="UVR_dom"/>
</dbReference>
<dbReference type="Proteomes" id="UP000184447">
    <property type="component" value="Unassembled WGS sequence"/>
</dbReference>
<evidence type="ECO:0000259" key="1">
    <source>
        <dbReference type="PROSITE" id="PS50151"/>
    </source>
</evidence>
<dbReference type="OrthoDB" id="9788704at2"/>
<organism evidence="2 3">
    <name type="scientific">Clostridium grantii DSM 8605</name>
    <dbReference type="NCBI Taxonomy" id="1121316"/>
    <lineage>
        <taxon>Bacteria</taxon>
        <taxon>Bacillati</taxon>
        <taxon>Bacillota</taxon>
        <taxon>Clostridia</taxon>
        <taxon>Eubacteriales</taxon>
        <taxon>Clostridiaceae</taxon>
        <taxon>Clostridium</taxon>
    </lineage>
</organism>
<dbReference type="EMBL" id="FQXM01000033">
    <property type="protein sequence ID" value="SHI01632.1"/>
    <property type="molecule type" value="Genomic_DNA"/>
</dbReference>
<dbReference type="GO" id="GO:1990170">
    <property type="term" value="P:stress response to cadmium ion"/>
    <property type="evidence" value="ECO:0007669"/>
    <property type="project" value="TreeGrafter"/>
</dbReference>
<evidence type="ECO:0000313" key="2">
    <source>
        <dbReference type="EMBL" id="SHI01632.1"/>
    </source>
</evidence>
<reference evidence="2 3" key="1">
    <citation type="submission" date="2016-11" db="EMBL/GenBank/DDBJ databases">
        <authorList>
            <person name="Jaros S."/>
            <person name="Januszkiewicz K."/>
            <person name="Wedrychowicz H."/>
        </authorList>
    </citation>
    <scope>NUCLEOTIDE SEQUENCE [LARGE SCALE GENOMIC DNA]</scope>
    <source>
        <strain evidence="2 3">DSM 8605</strain>
    </source>
</reference>
<dbReference type="PROSITE" id="PS50151">
    <property type="entry name" value="UVR"/>
    <property type="match status" value="1"/>
</dbReference>
<evidence type="ECO:0000313" key="3">
    <source>
        <dbReference type="Proteomes" id="UP000184447"/>
    </source>
</evidence>
<sequence length="176" mass="20123">MICEVCSKNEASIHVTKIVNGNKEELNICPICAEKIGGLNMFPDVNAISTLSFQNMISGLMDYVYSNTQKNDKVDLVCKNCGRYYIEFKEKGLLGCSYCYENFSETLSPLIKGIQGNSKHCGKIPKRSETKILRNRLILQLKEDLQRSIIIEKYEEAAIIRDKIRDIENNQQFEVE</sequence>
<keyword evidence="2" id="KW-0418">Kinase</keyword>
<accession>A0A1M5XPQ1</accession>
<dbReference type="GO" id="GO:0016301">
    <property type="term" value="F:kinase activity"/>
    <property type="evidence" value="ECO:0007669"/>
    <property type="project" value="UniProtKB-KW"/>
</dbReference>
<dbReference type="STRING" id="1121316.SAMN02745207_03824"/>
<dbReference type="GO" id="GO:0046870">
    <property type="term" value="F:cadmium ion binding"/>
    <property type="evidence" value="ECO:0007669"/>
    <property type="project" value="TreeGrafter"/>
</dbReference>
<dbReference type="PANTHER" id="PTHR38430">
    <property type="entry name" value="PROTEIN-ARGININE KINASE ACTIVATOR PROTEIN"/>
    <property type="match status" value="1"/>
</dbReference>
<dbReference type="PIRSF" id="PIRSF015034">
    <property type="entry name" value="YacH"/>
    <property type="match status" value="1"/>
</dbReference>
<dbReference type="InterPro" id="IPR025542">
    <property type="entry name" value="YacH"/>
</dbReference>
<keyword evidence="2" id="KW-0808">Transferase</keyword>
<feature type="domain" description="UVR" evidence="1">
    <location>
        <begin position="135"/>
        <end position="170"/>
    </location>
</feature>
<gene>
    <name evidence="2" type="ORF">SAMN02745207_03824</name>
</gene>
<dbReference type="GO" id="GO:0050897">
    <property type="term" value="F:cobalt ion binding"/>
    <property type="evidence" value="ECO:0007669"/>
    <property type="project" value="TreeGrafter"/>
</dbReference>
<dbReference type="GO" id="GO:1990169">
    <property type="term" value="P:stress response to copper ion"/>
    <property type="evidence" value="ECO:0007669"/>
    <property type="project" value="TreeGrafter"/>
</dbReference>
<dbReference type="RefSeq" id="WP_073340654.1">
    <property type="nucleotide sequence ID" value="NZ_FQXM01000033.1"/>
</dbReference>
<proteinExistence type="predicted"/>
<name>A0A1M5XPQ1_9CLOT</name>
<dbReference type="AlphaFoldDB" id="A0A1M5XPQ1"/>
<protein>
    <submittedName>
        <fullName evidence="2">Protein-arginine kinase activator protein McsA</fullName>
    </submittedName>
</protein>
<dbReference type="GO" id="GO:0005507">
    <property type="term" value="F:copper ion binding"/>
    <property type="evidence" value="ECO:0007669"/>
    <property type="project" value="TreeGrafter"/>
</dbReference>
<dbReference type="GO" id="GO:0008270">
    <property type="term" value="F:zinc ion binding"/>
    <property type="evidence" value="ECO:0007669"/>
    <property type="project" value="TreeGrafter"/>
</dbReference>
<keyword evidence="3" id="KW-1185">Reference proteome</keyword>